<organism evidence="1">
    <name type="scientific">marine metagenome</name>
    <dbReference type="NCBI Taxonomy" id="408172"/>
    <lineage>
        <taxon>unclassified sequences</taxon>
        <taxon>metagenomes</taxon>
        <taxon>ecological metagenomes</taxon>
    </lineage>
</organism>
<accession>A0A382LJ68</accession>
<sequence>MKPEWENKEQPVSNQDLQILQRAKEILSDESKWNSDDDRVCNDDDTKWSLFCALKKATIETLGEYDHRRVALMEVRWIIHKLMEGEDFKHRLMDFNNTREFNDIIKVLDESIQNVQAKLKTKPL</sequence>
<dbReference type="EMBL" id="UINC01087487">
    <property type="protein sequence ID" value="SVC36894.1"/>
    <property type="molecule type" value="Genomic_DNA"/>
</dbReference>
<protein>
    <submittedName>
        <fullName evidence="1">Uncharacterized protein</fullName>
    </submittedName>
</protein>
<proteinExistence type="predicted"/>
<evidence type="ECO:0000313" key="1">
    <source>
        <dbReference type="EMBL" id="SVC36894.1"/>
    </source>
</evidence>
<dbReference type="AlphaFoldDB" id="A0A382LJ68"/>
<gene>
    <name evidence="1" type="ORF">METZ01_LOCUS289748</name>
</gene>
<name>A0A382LJ68_9ZZZZ</name>
<reference evidence="1" key="1">
    <citation type="submission" date="2018-05" db="EMBL/GenBank/DDBJ databases">
        <authorList>
            <person name="Lanie J.A."/>
            <person name="Ng W.-L."/>
            <person name="Kazmierczak K.M."/>
            <person name="Andrzejewski T.M."/>
            <person name="Davidsen T.M."/>
            <person name="Wayne K.J."/>
            <person name="Tettelin H."/>
            <person name="Glass J.I."/>
            <person name="Rusch D."/>
            <person name="Podicherti R."/>
            <person name="Tsui H.-C.T."/>
            <person name="Winkler M.E."/>
        </authorList>
    </citation>
    <scope>NUCLEOTIDE SEQUENCE</scope>
</reference>